<dbReference type="CDD" id="cd01948">
    <property type="entry name" value="EAL"/>
    <property type="match status" value="1"/>
</dbReference>
<feature type="domain" description="EAL" evidence="1">
    <location>
        <begin position="353"/>
        <end position="607"/>
    </location>
</feature>
<sequence length="612" mass="70377">MSQLESNSPDTPKRLDEKARLHSFAQLSLFNLQPEERFNRLVELARHITQSQAAMFSLIDEDRQWIKAQVGIAIPPLPREWSICSHTLNQPSGILMVEDTHKDDRFENHPLVTKDPHIRSYLGCQIKSHSNYALGTLCVFDQSPRTYSQAQIHELTMLADIISSDIWRDQQLIEAHRDLLQKTLYDPLTGLPCQQLFIQKLTTICEQYSAQNYQLLMLNIQRFRIVNRIYGHSRGDKILQIFSQILEQVSPEHAFISRLRDDRFTILYRLDEEQDESMLLIRLRTFLEHPPIENEPSLTICASVGVAKITPEFNIPDELINQVSTAMHAAPDLSKGISVESFEPSQETHLARSFEIENKLAQAIEKNQFEMLYQPIVRLKDGQMSGFEALIRWPWKENEYISPMEFIPVAENSGLIKSLTRWIIRKTCTDFARIHDKLPESVYMSVNISSADLLDPRFTDDVLDVLRKNNLPAQNLKLEVTEHSVISDLKTAIEQMKILQQSGIRFAIDDFGTGHASLRYLQLLPAAYLKIDRSFIGGVTELERDAAITRATIALAHSLNKNVIAEGVEKWEQAEFLRAHQAEYAQGWFYAKPMPIEELANYRPPQFPEESD</sequence>
<dbReference type="Pfam" id="PF00563">
    <property type="entry name" value="EAL"/>
    <property type="match status" value="1"/>
</dbReference>
<dbReference type="SMART" id="SM00267">
    <property type="entry name" value="GGDEF"/>
    <property type="match status" value="1"/>
</dbReference>
<dbReference type="OrthoDB" id="197861at2"/>
<dbReference type="PANTHER" id="PTHR33121:SF70">
    <property type="entry name" value="SIGNALING PROTEIN YKOW"/>
    <property type="match status" value="1"/>
</dbReference>
<dbReference type="InterPro" id="IPR001633">
    <property type="entry name" value="EAL_dom"/>
</dbReference>
<accession>A0A4R1JAL5</accession>
<dbReference type="CDD" id="cd01949">
    <property type="entry name" value="GGDEF"/>
    <property type="match status" value="1"/>
</dbReference>
<dbReference type="GO" id="GO:0071111">
    <property type="term" value="F:cyclic-guanylate-specific phosphodiesterase activity"/>
    <property type="evidence" value="ECO:0007669"/>
    <property type="project" value="InterPro"/>
</dbReference>
<dbReference type="InterPro" id="IPR029787">
    <property type="entry name" value="Nucleotide_cyclase"/>
</dbReference>
<dbReference type="AlphaFoldDB" id="A0A4R1JAL5"/>
<dbReference type="PROSITE" id="PS50887">
    <property type="entry name" value="GGDEF"/>
    <property type="match status" value="1"/>
</dbReference>
<evidence type="ECO:0000313" key="3">
    <source>
        <dbReference type="EMBL" id="TCK47537.1"/>
    </source>
</evidence>
<dbReference type="SMART" id="SM00052">
    <property type="entry name" value="EAL"/>
    <property type="match status" value="1"/>
</dbReference>
<protein>
    <submittedName>
        <fullName evidence="3">Diguanylate cyclase (GGDEF)-like protein</fullName>
    </submittedName>
</protein>
<gene>
    <name evidence="3" type="ORF">EV690_2568</name>
</gene>
<dbReference type="InterPro" id="IPR050706">
    <property type="entry name" value="Cyclic-di-GMP_PDE-like"/>
</dbReference>
<proteinExistence type="predicted"/>
<dbReference type="PANTHER" id="PTHR33121">
    <property type="entry name" value="CYCLIC DI-GMP PHOSPHODIESTERASE PDEF"/>
    <property type="match status" value="1"/>
</dbReference>
<name>A0A4R1JAL5_9GAMM</name>
<dbReference type="InterPro" id="IPR029016">
    <property type="entry name" value="GAF-like_dom_sf"/>
</dbReference>
<dbReference type="Gene3D" id="3.30.450.40">
    <property type="match status" value="1"/>
</dbReference>
<dbReference type="Gene3D" id="3.20.20.450">
    <property type="entry name" value="EAL domain"/>
    <property type="match status" value="1"/>
</dbReference>
<dbReference type="InterPro" id="IPR000160">
    <property type="entry name" value="GGDEF_dom"/>
</dbReference>
<reference evidence="3 4" key="1">
    <citation type="submission" date="2019-03" db="EMBL/GenBank/DDBJ databases">
        <title>Genomic Encyclopedia of Type Strains, Phase IV (KMG-IV): sequencing the most valuable type-strain genomes for metagenomic binning, comparative biology and taxonomic classification.</title>
        <authorList>
            <person name="Goeker M."/>
        </authorList>
    </citation>
    <scope>NUCLEOTIDE SEQUENCE [LARGE SCALE GENOMIC DNA]</scope>
    <source>
        <strain evidence="3 4">DSM 18577</strain>
    </source>
</reference>
<dbReference type="PROSITE" id="PS50883">
    <property type="entry name" value="EAL"/>
    <property type="match status" value="1"/>
</dbReference>
<dbReference type="EMBL" id="SMGD01000014">
    <property type="protein sequence ID" value="TCK47537.1"/>
    <property type="molecule type" value="Genomic_DNA"/>
</dbReference>
<dbReference type="InterPro" id="IPR035919">
    <property type="entry name" value="EAL_sf"/>
</dbReference>
<feature type="domain" description="GGDEF" evidence="2">
    <location>
        <begin position="211"/>
        <end position="344"/>
    </location>
</feature>
<dbReference type="SUPFAM" id="SSF141868">
    <property type="entry name" value="EAL domain-like"/>
    <property type="match status" value="1"/>
</dbReference>
<dbReference type="SUPFAM" id="SSF55073">
    <property type="entry name" value="Nucleotide cyclase"/>
    <property type="match status" value="1"/>
</dbReference>
<comment type="caution">
    <text evidence="3">The sequence shown here is derived from an EMBL/GenBank/DDBJ whole genome shotgun (WGS) entry which is preliminary data.</text>
</comment>
<dbReference type="SMART" id="SM00065">
    <property type="entry name" value="GAF"/>
    <property type="match status" value="1"/>
</dbReference>
<evidence type="ECO:0000259" key="2">
    <source>
        <dbReference type="PROSITE" id="PS50887"/>
    </source>
</evidence>
<evidence type="ECO:0000313" key="4">
    <source>
        <dbReference type="Proteomes" id="UP000295565"/>
    </source>
</evidence>
<dbReference type="Proteomes" id="UP000295565">
    <property type="component" value="Unassembled WGS sequence"/>
</dbReference>
<keyword evidence="4" id="KW-1185">Reference proteome</keyword>
<evidence type="ECO:0000259" key="1">
    <source>
        <dbReference type="PROSITE" id="PS50883"/>
    </source>
</evidence>
<dbReference type="Pfam" id="PF00990">
    <property type="entry name" value="GGDEF"/>
    <property type="match status" value="1"/>
</dbReference>
<dbReference type="SUPFAM" id="SSF55781">
    <property type="entry name" value="GAF domain-like"/>
    <property type="match status" value="1"/>
</dbReference>
<dbReference type="InterPro" id="IPR003018">
    <property type="entry name" value="GAF"/>
</dbReference>
<dbReference type="RefSeq" id="WP_131913347.1">
    <property type="nucleotide sequence ID" value="NZ_OU594967.1"/>
</dbReference>
<dbReference type="InterPro" id="IPR043128">
    <property type="entry name" value="Rev_trsase/Diguanyl_cyclase"/>
</dbReference>
<dbReference type="NCBIfam" id="TIGR00254">
    <property type="entry name" value="GGDEF"/>
    <property type="match status" value="1"/>
</dbReference>
<dbReference type="Pfam" id="PF01590">
    <property type="entry name" value="GAF"/>
    <property type="match status" value="1"/>
</dbReference>
<dbReference type="Gene3D" id="3.30.70.270">
    <property type="match status" value="1"/>
</dbReference>
<organism evidence="3 4">
    <name type="scientific">Celerinatantimonas diazotrophica</name>
    <dbReference type="NCBI Taxonomy" id="412034"/>
    <lineage>
        <taxon>Bacteria</taxon>
        <taxon>Pseudomonadati</taxon>
        <taxon>Pseudomonadota</taxon>
        <taxon>Gammaproteobacteria</taxon>
        <taxon>Celerinatantimonadaceae</taxon>
        <taxon>Celerinatantimonas</taxon>
    </lineage>
</organism>